<dbReference type="PROSITE" id="PS51918">
    <property type="entry name" value="RADICAL_SAM"/>
    <property type="match status" value="1"/>
</dbReference>
<evidence type="ECO:0000256" key="1">
    <source>
        <dbReference type="ARBA" id="ARBA00001966"/>
    </source>
</evidence>
<dbReference type="CDD" id="cd01335">
    <property type="entry name" value="Radical_SAM"/>
    <property type="match status" value="1"/>
</dbReference>
<dbReference type="Gene3D" id="3.20.20.70">
    <property type="entry name" value="Aldolase class I"/>
    <property type="match status" value="1"/>
</dbReference>
<evidence type="ECO:0000256" key="5">
    <source>
        <dbReference type="ARBA" id="ARBA00023014"/>
    </source>
</evidence>
<dbReference type="InterPro" id="IPR050377">
    <property type="entry name" value="Radical_SAM_PqqE_MftC-like"/>
</dbReference>
<evidence type="ECO:0000313" key="7">
    <source>
        <dbReference type="EMBL" id="MBZ7987122.1"/>
    </source>
</evidence>
<dbReference type="NCBIfam" id="TIGR02495">
    <property type="entry name" value="NrdG2"/>
    <property type="match status" value="1"/>
</dbReference>
<dbReference type="SUPFAM" id="SSF102114">
    <property type="entry name" value="Radical SAM enzymes"/>
    <property type="match status" value="1"/>
</dbReference>
<reference evidence="7 8" key="1">
    <citation type="submission" date="2020-07" db="EMBL/GenBank/DDBJ databases">
        <title>Transfer of Campylobacter canadensis to the novel genus Avispirillum gen. nov., that also includes two novel species recovered from migratory waterfowl: Avispirillum anseris sp. nov. and Avispirillum brantae sp. nov.</title>
        <authorList>
            <person name="Miller W.G."/>
            <person name="Chapman M.H."/>
            <person name="Yee E."/>
            <person name="Inglis G.D."/>
        </authorList>
    </citation>
    <scope>NUCLEOTIDE SEQUENCE [LARGE SCALE GENOMIC DNA]</scope>
    <source>
        <strain evidence="7 8">L283</strain>
    </source>
</reference>
<evidence type="ECO:0000259" key="6">
    <source>
        <dbReference type="PROSITE" id="PS51918"/>
    </source>
</evidence>
<evidence type="ECO:0000256" key="3">
    <source>
        <dbReference type="ARBA" id="ARBA00022723"/>
    </source>
</evidence>
<proteinExistence type="predicted"/>
<accession>A0ABS7WQT3</accession>
<dbReference type="InterPro" id="IPR013785">
    <property type="entry name" value="Aldolase_TIM"/>
</dbReference>
<keyword evidence="4" id="KW-0408">Iron</keyword>
<dbReference type="InterPro" id="IPR007197">
    <property type="entry name" value="rSAM"/>
</dbReference>
<evidence type="ECO:0000313" key="8">
    <source>
        <dbReference type="Proteomes" id="UP000786183"/>
    </source>
</evidence>
<protein>
    <submittedName>
        <fullName evidence="7">Anaerobic ribonucleoside-triphosphate reductase activating protein</fullName>
    </submittedName>
</protein>
<dbReference type="EMBL" id="JACGBB010000005">
    <property type="protein sequence ID" value="MBZ7987122.1"/>
    <property type="molecule type" value="Genomic_DNA"/>
</dbReference>
<dbReference type="RefSeq" id="WP_172229613.1">
    <property type="nucleotide sequence ID" value="NZ_CP035946.1"/>
</dbReference>
<comment type="caution">
    <text evidence="7">The sequence shown here is derived from an EMBL/GenBank/DDBJ whole genome shotgun (WGS) entry which is preliminary data.</text>
</comment>
<dbReference type="Proteomes" id="UP000786183">
    <property type="component" value="Unassembled WGS sequence"/>
</dbReference>
<keyword evidence="8" id="KW-1185">Reference proteome</keyword>
<dbReference type="InterPro" id="IPR058240">
    <property type="entry name" value="rSAM_sf"/>
</dbReference>
<evidence type="ECO:0000256" key="2">
    <source>
        <dbReference type="ARBA" id="ARBA00022691"/>
    </source>
</evidence>
<keyword evidence="2" id="KW-0949">S-adenosyl-L-methionine</keyword>
<name>A0ABS7WQT3_9BACT</name>
<gene>
    <name evidence="7" type="ORF">AVCANL283_03190</name>
</gene>
<comment type="cofactor">
    <cofactor evidence="1">
        <name>[4Fe-4S] cluster</name>
        <dbReference type="ChEBI" id="CHEBI:49883"/>
    </cofactor>
</comment>
<keyword evidence="3" id="KW-0479">Metal-binding</keyword>
<dbReference type="SFLD" id="SFLDS00029">
    <property type="entry name" value="Radical_SAM"/>
    <property type="match status" value="1"/>
</dbReference>
<organism evidence="7 8">
    <name type="scientific">Campylobacter canadensis</name>
    <dbReference type="NCBI Taxonomy" id="449520"/>
    <lineage>
        <taxon>Bacteria</taxon>
        <taxon>Pseudomonadati</taxon>
        <taxon>Campylobacterota</taxon>
        <taxon>Epsilonproteobacteria</taxon>
        <taxon>Campylobacterales</taxon>
        <taxon>Campylobacteraceae</taxon>
        <taxon>Campylobacter</taxon>
    </lineage>
</organism>
<keyword evidence="5" id="KW-0411">Iron-sulfur</keyword>
<dbReference type="Pfam" id="PF04055">
    <property type="entry name" value="Radical_SAM"/>
    <property type="match status" value="1"/>
</dbReference>
<dbReference type="SFLD" id="SFLDG01094">
    <property type="entry name" value="Uncharacterised_Radical_SAM_Su"/>
    <property type="match status" value="1"/>
</dbReference>
<dbReference type="InterPro" id="IPR012840">
    <property type="entry name" value="NrdG2"/>
</dbReference>
<dbReference type="PANTHER" id="PTHR11228:SF27">
    <property type="entry name" value="GLYCYL-RADICAL ENZYME ACTIVATING ENZYME MJ1227-RELATED"/>
    <property type="match status" value="1"/>
</dbReference>
<evidence type="ECO:0000256" key="4">
    <source>
        <dbReference type="ARBA" id="ARBA00023004"/>
    </source>
</evidence>
<feature type="domain" description="Radical SAM core" evidence="6">
    <location>
        <begin position="12"/>
        <end position="221"/>
    </location>
</feature>
<dbReference type="PANTHER" id="PTHR11228">
    <property type="entry name" value="RADICAL SAM DOMAIN PROTEIN"/>
    <property type="match status" value="1"/>
</dbReference>
<sequence length="221" mass="26166">MIYDISAFTTLDYPNKLACIIWLAGCNLRCKYCYNNKMIFAKKANVSDEDFYEFLKNRVGLLDGVVFSGGECSINKNLIKYVKIAKDLGFLVKIDTNASNPELIRYLLSEKLIDYVALDFKATKEKYYKICAYDYYKEFKQCLKLLLNSNIDYEVRTTWHYDLLSVDDILYMNKILRKLGYKKKYYLQKFFPVDNFSNLKESNKEIDLSLLNDDFELRFFN</sequence>